<feature type="transmembrane region" description="Helical" evidence="1">
    <location>
        <begin position="128"/>
        <end position="148"/>
    </location>
</feature>
<dbReference type="EMBL" id="LR796206">
    <property type="protein sequence ID" value="CAB4126593.1"/>
    <property type="molecule type" value="Genomic_DNA"/>
</dbReference>
<reference evidence="2" key="1">
    <citation type="submission" date="2020-04" db="EMBL/GenBank/DDBJ databases">
        <authorList>
            <person name="Chiriac C."/>
            <person name="Salcher M."/>
            <person name="Ghai R."/>
            <person name="Kavagutti S V."/>
        </authorList>
    </citation>
    <scope>NUCLEOTIDE SEQUENCE</scope>
</reference>
<evidence type="ECO:0000256" key="1">
    <source>
        <dbReference type="SAM" id="Phobius"/>
    </source>
</evidence>
<keyword evidence="1" id="KW-0472">Membrane</keyword>
<evidence type="ECO:0008006" key="3">
    <source>
        <dbReference type="Google" id="ProtNLM"/>
    </source>
</evidence>
<organism evidence="2">
    <name type="scientific">uncultured Caudovirales phage</name>
    <dbReference type="NCBI Taxonomy" id="2100421"/>
    <lineage>
        <taxon>Viruses</taxon>
        <taxon>Duplodnaviria</taxon>
        <taxon>Heunggongvirae</taxon>
        <taxon>Uroviricota</taxon>
        <taxon>Caudoviricetes</taxon>
        <taxon>Peduoviridae</taxon>
        <taxon>Maltschvirus</taxon>
        <taxon>Maltschvirus maltsch</taxon>
    </lineage>
</organism>
<keyword evidence="1" id="KW-0812">Transmembrane</keyword>
<keyword evidence="1" id="KW-1133">Transmembrane helix</keyword>
<proteinExistence type="predicted"/>
<accession>A0A6J5L035</accession>
<sequence>MDTLLGLLKSAAPMLATAVAGPAGGAAVGWIADKLGIPDATVEGVTAALTGNPEMAIKLKELDLEYAKLDAADRDSARQAYAAVATSANASQLEKMVVPILALGVVGLAFLLIGVLMFKNVPTDQQQIIIFALGFITSAAGQVLSFYFGSSQGSKDKTEEIKGMLKK</sequence>
<feature type="transmembrane region" description="Helical" evidence="1">
    <location>
        <begin position="96"/>
        <end position="116"/>
    </location>
</feature>
<gene>
    <name evidence="2" type="ORF">UFOVP77_4</name>
</gene>
<evidence type="ECO:0000313" key="2">
    <source>
        <dbReference type="EMBL" id="CAB4126593.1"/>
    </source>
</evidence>
<protein>
    <recommendedName>
        <fullName evidence="3">Holin of 3TMs, for gene-transfer release</fullName>
    </recommendedName>
</protein>
<name>A0A6J5L035_9CAUD</name>